<reference evidence="2" key="2">
    <citation type="submission" date="2014-03" db="EMBL/GenBank/DDBJ databases">
        <title>Candidatus Competibacter-lineage genomes retrieved from metagenomes reveal functional metabolic diversity.</title>
        <authorList>
            <person name="McIlroy S.J."/>
            <person name="Albertsen M."/>
            <person name="Andresen E.K."/>
            <person name="Saunders A.M."/>
            <person name="Kristiansen R."/>
            <person name="Stokholm-Bjerregaard M."/>
            <person name="Nielsen K.L."/>
            <person name="Nielsen P.H."/>
        </authorList>
    </citation>
    <scope>NUCLEOTIDE SEQUENCE</scope>
    <source>
        <strain evidence="2">Run_A_D11</strain>
    </source>
</reference>
<name>W6MDB8_9GAMM</name>
<organism evidence="2 3">
    <name type="scientific">Candidatus Competibacter denitrificans Run_A_D11</name>
    <dbReference type="NCBI Taxonomy" id="1400863"/>
    <lineage>
        <taxon>Bacteria</taxon>
        <taxon>Pseudomonadati</taxon>
        <taxon>Pseudomonadota</taxon>
        <taxon>Gammaproteobacteria</taxon>
        <taxon>Candidatus Competibacteraceae</taxon>
        <taxon>Candidatus Competibacter</taxon>
    </lineage>
</organism>
<feature type="signal peptide" evidence="1">
    <location>
        <begin position="1"/>
        <end position="20"/>
    </location>
</feature>
<sequence length="140" mass="15569">MTPASLLGLATMLALPASHAAEPLYHGYTIITEPPVTLDLHQTVYQRIQGRTLLEGLREILHDTGYQLADAAAADPEIGRLYAQPYPQNQRDIGPCELATVLERLAGPAWQLVEDPLNRRVSFEQRWAYRPAVLWGGRSP</sequence>
<reference evidence="2" key="1">
    <citation type="submission" date="2013-07" db="EMBL/GenBank/DDBJ databases">
        <authorList>
            <person name="McIlroy S."/>
        </authorList>
    </citation>
    <scope>NUCLEOTIDE SEQUENCE [LARGE SCALE GENOMIC DNA]</scope>
    <source>
        <strain evidence="2">Run_A_D11</strain>
    </source>
</reference>
<dbReference type="Proteomes" id="UP000035760">
    <property type="component" value="Unassembled WGS sequence"/>
</dbReference>
<feature type="chain" id="PRO_5004880444" evidence="1">
    <location>
        <begin position="21"/>
        <end position="140"/>
    </location>
</feature>
<dbReference type="EMBL" id="CBTJ020000119">
    <property type="protein sequence ID" value="CDI04795.1"/>
    <property type="molecule type" value="Genomic_DNA"/>
</dbReference>
<proteinExistence type="predicted"/>
<evidence type="ECO:0000313" key="3">
    <source>
        <dbReference type="Proteomes" id="UP000035760"/>
    </source>
</evidence>
<evidence type="ECO:0000256" key="1">
    <source>
        <dbReference type="SAM" id="SignalP"/>
    </source>
</evidence>
<keyword evidence="3" id="KW-1185">Reference proteome</keyword>
<accession>W6MDB8</accession>
<comment type="caution">
    <text evidence="2">The sequence shown here is derived from an EMBL/GenBank/DDBJ whole genome shotgun (WGS) entry which is preliminary data.</text>
</comment>
<evidence type="ECO:0000313" key="2">
    <source>
        <dbReference type="EMBL" id="CDI04795.1"/>
    </source>
</evidence>
<dbReference type="AlphaFoldDB" id="W6MDB8"/>
<dbReference type="OrthoDB" id="8527469at2"/>
<keyword evidence="1" id="KW-0732">Signal</keyword>
<gene>
    <name evidence="2" type="ORF">BN873_p70033</name>
</gene>
<protein>
    <submittedName>
        <fullName evidence="2">Uncharacterized protein</fullName>
    </submittedName>
</protein>
<dbReference type="RefSeq" id="WP_048677238.1">
    <property type="nucleotide sequence ID" value="NZ_CBTJ020000119.1"/>
</dbReference>